<evidence type="ECO:0000259" key="2">
    <source>
        <dbReference type="Pfam" id="PF24800"/>
    </source>
</evidence>
<sequence length="272" mass="30391">MKDLPFNHEWEIVFYVQLIWFALLCVTTVTLVTLNFAFISSAGLKGFCIYFTVFTLLKFAGGITGVILLSHKNLVSGLFIATYIFNTVSLGVLTKSLFPYLETMLKGDPRMGKLEEPDQPQFKFGRFNFTPLRVVTLTILAAIICSIVGSSSISTDGPTPSSTNTLFRVSSVLFTLCVLAMTAILIYIANKHAVFTRICMFLLVAAPLLLVRCVYSLLSSFHGISFGNPSKYMIIFGDYKYYALMALLEEGLVGVVFIITFFWFMKLEKTLL</sequence>
<dbReference type="EMBL" id="CP000496">
    <property type="protein sequence ID" value="ABN64744.2"/>
    <property type="molecule type" value="Genomic_DNA"/>
</dbReference>
<dbReference type="eggNOG" id="ENOG502SCPV">
    <property type="taxonomic scope" value="Eukaryota"/>
</dbReference>
<dbReference type="OMA" id="THWEIVS"/>
<keyword evidence="1" id="KW-0812">Transmembrane</keyword>
<name>A3LMU1_PICST</name>
<reference evidence="3 4" key="1">
    <citation type="journal article" date="2007" name="Nat. Biotechnol.">
        <title>Genome sequence of the lignocellulose-bioconverting and xylose-fermenting yeast Pichia stipitis.</title>
        <authorList>
            <person name="Jeffries T.W."/>
            <person name="Grigoriev I.V."/>
            <person name="Grimwood J."/>
            <person name="Laplaza J.M."/>
            <person name="Aerts A."/>
            <person name="Salamov A."/>
            <person name="Schmutz J."/>
            <person name="Lindquist E."/>
            <person name="Dehal P."/>
            <person name="Shapiro H."/>
            <person name="Jin Y.S."/>
            <person name="Passoth V."/>
            <person name="Richardson P.M."/>
        </authorList>
    </citation>
    <scope>NUCLEOTIDE SEQUENCE [LARGE SCALE GENOMIC DNA]</scope>
    <source>
        <strain evidence="4">ATCC 58785 / CBS 6054 / NBRC 10063 / NRRL Y-11545</strain>
    </source>
</reference>
<feature type="transmembrane region" description="Helical" evidence="1">
    <location>
        <begin position="75"/>
        <end position="101"/>
    </location>
</feature>
<dbReference type="HOGENOM" id="CLU_079688_0_0_1"/>
<evidence type="ECO:0000313" key="3">
    <source>
        <dbReference type="EMBL" id="ABN64744.2"/>
    </source>
</evidence>
<dbReference type="PANTHER" id="PTHR42109:SF2">
    <property type="entry name" value="INTEGRAL MEMBRANE PROTEIN"/>
    <property type="match status" value="1"/>
</dbReference>
<gene>
    <name evidence="3" type="ORF">PICST_34767</name>
</gene>
<keyword evidence="1" id="KW-1133">Transmembrane helix</keyword>
<dbReference type="STRING" id="322104.A3LMU1"/>
<feature type="transmembrane region" description="Helical" evidence="1">
    <location>
        <begin position="200"/>
        <end position="221"/>
    </location>
</feature>
<dbReference type="AlphaFoldDB" id="A3LMU1"/>
<dbReference type="OrthoDB" id="4023429at2759"/>
<evidence type="ECO:0000313" key="4">
    <source>
        <dbReference type="Proteomes" id="UP000002258"/>
    </source>
</evidence>
<dbReference type="KEGG" id="pic:PICST_34767"/>
<feature type="transmembrane region" description="Helical" evidence="1">
    <location>
        <begin position="12"/>
        <end position="36"/>
    </location>
</feature>
<feature type="transmembrane region" description="Helical" evidence="1">
    <location>
        <begin position="132"/>
        <end position="153"/>
    </location>
</feature>
<feature type="transmembrane region" description="Helical" evidence="1">
    <location>
        <begin position="48"/>
        <end position="69"/>
    </location>
</feature>
<dbReference type="GeneID" id="4837233"/>
<dbReference type="InParanoid" id="A3LMU1"/>
<keyword evidence="4" id="KW-1185">Reference proteome</keyword>
<feature type="transmembrane region" description="Helical" evidence="1">
    <location>
        <begin position="165"/>
        <end position="188"/>
    </location>
</feature>
<protein>
    <recommendedName>
        <fullName evidence="2">DUF7702 domain-containing protein</fullName>
    </recommendedName>
</protein>
<evidence type="ECO:0000256" key="1">
    <source>
        <dbReference type="SAM" id="Phobius"/>
    </source>
</evidence>
<dbReference type="RefSeq" id="XP_001382773.2">
    <property type="nucleotide sequence ID" value="XM_001382736.1"/>
</dbReference>
<organism evidence="3 4">
    <name type="scientific">Scheffersomyces stipitis (strain ATCC 58785 / CBS 6054 / NBRC 10063 / NRRL Y-11545)</name>
    <name type="common">Yeast</name>
    <name type="synonym">Pichia stipitis</name>
    <dbReference type="NCBI Taxonomy" id="322104"/>
    <lineage>
        <taxon>Eukaryota</taxon>
        <taxon>Fungi</taxon>
        <taxon>Dikarya</taxon>
        <taxon>Ascomycota</taxon>
        <taxon>Saccharomycotina</taxon>
        <taxon>Pichiomycetes</taxon>
        <taxon>Debaryomycetaceae</taxon>
        <taxon>Scheffersomyces</taxon>
    </lineage>
</organism>
<feature type="transmembrane region" description="Helical" evidence="1">
    <location>
        <begin position="241"/>
        <end position="264"/>
    </location>
</feature>
<dbReference type="Pfam" id="PF24800">
    <property type="entry name" value="DUF7702"/>
    <property type="match status" value="1"/>
</dbReference>
<keyword evidence="1" id="KW-0472">Membrane</keyword>
<dbReference type="PANTHER" id="PTHR42109">
    <property type="entry name" value="UNPLACED GENOMIC SCAFFOLD UM_SCAF_CONTIG_1.265, WHOLE GENOME SHOTGUN SEQUENCE"/>
    <property type="match status" value="1"/>
</dbReference>
<accession>A3LMU1</accession>
<proteinExistence type="predicted"/>
<feature type="domain" description="DUF7702" evidence="2">
    <location>
        <begin position="16"/>
        <end position="260"/>
    </location>
</feature>
<dbReference type="InterPro" id="IPR056119">
    <property type="entry name" value="DUF7702"/>
</dbReference>
<dbReference type="Proteomes" id="UP000002258">
    <property type="component" value="Chromosome 2"/>
</dbReference>